<reference evidence="1 2" key="1">
    <citation type="submission" date="2020-02" db="EMBL/GenBank/DDBJ databases">
        <title>Whole genome PO2S7.</title>
        <authorList>
            <person name="Singha K.M."/>
        </authorList>
    </citation>
    <scope>NUCLEOTIDE SEQUENCE [LARGE SCALE GENOMIC DNA]</scope>
    <source>
        <strain evidence="1 2">PO2S7</strain>
    </source>
</reference>
<protein>
    <submittedName>
        <fullName evidence="1">Uncharacterized protein</fullName>
    </submittedName>
</protein>
<dbReference type="RefSeq" id="WP_167575695.1">
    <property type="nucleotide sequence ID" value="NZ_CP050321.1"/>
</dbReference>
<evidence type="ECO:0000313" key="2">
    <source>
        <dbReference type="Proteomes" id="UP000503580"/>
    </source>
</evidence>
<organism evidence="1 2">
    <name type="scientific">Kluyvera genomosp. 3</name>
    <dbReference type="NCBI Taxonomy" id="2774055"/>
    <lineage>
        <taxon>Bacteria</taxon>
        <taxon>Pseudomonadati</taxon>
        <taxon>Pseudomonadota</taxon>
        <taxon>Gammaproteobacteria</taxon>
        <taxon>Enterobacterales</taxon>
        <taxon>Enterobacteriaceae</taxon>
        <taxon>Kluyvera</taxon>
    </lineage>
</organism>
<gene>
    <name evidence="1" type="ORF">GY169_10345</name>
</gene>
<proteinExistence type="predicted"/>
<dbReference type="AlphaFoldDB" id="A0A6G9RLL1"/>
<keyword evidence="2" id="KW-1185">Reference proteome</keyword>
<evidence type="ECO:0000313" key="1">
    <source>
        <dbReference type="EMBL" id="QIR27175.1"/>
    </source>
</evidence>
<accession>A0A6G9RLL1</accession>
<name>A0A6G9RLL1_9ENTR</name>
<dbReference type="Proteomes" id="UP000503580">
    <property type="component" value="Chromosome"/>
</dbReference>
<dbReference type="EMBL" id="CP050321">
    <property type="protein sequence ID" value="QIR27175.1"/>
    <property type="molecule type" value="Genomic_DNA"/>
</dbReference>
<dbReference type="KEGG" id="kgn:GY169_10345"/>
<sequence length="66" mass="7726">MNNIDTISSYNSEVVLQNHVEEIKSLDENMSESKTDLNLGFLMMYEEWKQKILLSNGINEDENAEW</sequence>